<accession>A0A9P7B2N9</accession>
<protein>
    <submittedName>
        <fullName evidence="1">Uncharacterized protein</fullName>
    </submittedName>
</protein>
<sequence>MQEERPASSAPPLLFLGPAAAFSFGFTSGLVSSSKLASKQFLAENAHRLPTTVQGWYFYQKTKNYRVAWAGIKGGLRTGARLGLWTGAFLGCEEAVDRAIRAGLDQAG</sequence>
<dbReference type="PANTHER" id="PTHR37852">
    <property type="entry name" value="YALI0B21208P"/>
    <property type="match status" value="1"/>
</dbReference>
<comment type="caution">
    <text evidence="1">The sequence shown here is derived from an EMBL/GenBank/DDBJ whole genome shotgun (WGS) entry which is preliminary data.</text>
</comment>
<dbReference type="OrthoDB" id="5584028at2759"/>
<organism evidence="1 2">
    <name type="scientific">Rhodotorula mucilaginosa</name>
    <name type="common">Yeast</name>
    <name type="synonym">Rhodotorula rubra</name>
    <dbReference type="NCBI Taxonomy" id="5537"/>
    <lineage>
        <taxon>Eukaryota</taxon>
        <taxon>Fungi</taxon>
        <taxon>Dikarya</taxon>
        <taxon>Basidiomycota</taxon>
        <taxon>Pucciniomycotina</taxon>
        <taxon>Microbotryomycetes</taxon>
        <taxon>Sporidiobolales</taxon>
        <taxon>Sporidiobolaceae</taxon>
        <taxon>Rhodotorula</taxon>
    </lineage>
</organism>
<dbReference type="PANTHER" id="PTHR37852:SF1">
    <property type="entry name" value="HIG1 DOMAIN-CONTAINING PROTEIN"/>
    <property type="match status" value="1"/>
</dbReference>
<evidence type="ECO:0000313" key="1">
    <source>
        <dbReference type="EMBL" id="KAG0655079.1"/>
    </source>
</evidence>
<dbReference type="Proteomes" id="UP000777482">
    <property type="component" value="Unassembled WGS sequence"/>
</dbReference>
<dbReference type="AlphaFoldDB" id="A0A9P7B2N9"/>
<keyword evidence="2" id="KW-1185">Reference proteome</keyword>
<reference evidence="1 2" key="1">
    <citation type="submission" date="2020-11" db="EMBL/GenBank/DDBJ databases">
        <title>Kefir isolates.</title>
        <authorList>
            <person name="Marcisauskas S."/>
            <person name="Kim Y."/>
            <person name="Blasche S."/>
        </authorList>
    </citation>
    <scope>NUCLEOTIDE SEQUENCE [LARGE SCALE GENOMIC DNA]</scope>
    <source>
        <strain evidence="1 2">KR</strain>
    </source>
</reference>
<dbReference type="EMBL" id="PUHQ01000130">
    <property type="protein sequence ID" value="KAG0655079.1"/>
    <property type="molecule type" value="Genomic_DNA"/>
</dbReference>
<proteinExistence type="predicted"/>
<feature type="non-terminal residue" evidence="1">
    <location>
        <position position="108"/>
    </location>
</feature>
<gene>
    <name evidence="1" type="ORF">C6P46_001269</name>
</gene>
<evidence type="ECO:0000313" key="2">
    <source>
        <dbReference type="Proteomes" id="UP000777482"/>
    </source>
</evidence>
<name>A0A9P7B2N9_RHOMI</name>